<evidence type="ECO:0000256" key="9">
    <source>
        <dbReference type="ARBA" id="ARBA00022722"/>
    </source>
</evidence>
<dbReference type="Pfam" id="PF00035">
    <property type="entry name" value="dsrm"/>
    <property type="match status" value="1"/>
</dbReference>
<feature type="active site" evidence="15">
    <location>
        <position position="124"/>
    </location>
</feature>
<evidence type="ECO:0000313" key="19">
    <source>
        <dbReference type="Proteomes" id="UP000002030"/>
    </source>
</evidence>
<dbReference type="GO" id="GO:0042802">
    <property type="term" value="F:identical protein binding"/>
    <property type="evidence" value="ECO:0007669"/>
    <property type="project" value="UniProtKB-ARBA"/>
</dbReference>
<organism evidence="18 19">
    <name type="scientific">Thermanaerovibrio acidaminovorans (strain ATCC 49978 / DSM 6589 / Su883)</name>
    <name type="common">Selenomonas acidaminovorans</name>
    <dbReference type="NCBI Taxonomy" id="525903"/>
    <lineage>
        <taxon>Bacteria</taxon>
        <taxon>Thermotogati</taxon>
        <taxon>Synergistota</taxon>
        <taxon>Synergistia</taxon>
        <taxon>Synergistales</taxon>
        <taxon>Synergistaceae</taxon>
        <taxon>Thermanaerovibrio</taxon>
    </lineage>
</organism>
<evidence type="ECO:0000256" key="13">
    <source>
        <dbReference type="ARBA" id="ARBA00022842"/>
    </source>
</evidence>
<keyword evidence="8 15" id="KW-0819">tRNA processing</keyword>
<feature type="active site" evidence="15">
    <location>
        <position position="55"/>
    </location>
</feature>
<evidence type="ECO:0000256" key="6">
    <source>
        <dbReference type="ARBA" id="ARBA00022552"/>
    </source>
</evidence>
<dbReference type="GO" id="GO:0003725">
    <property type="term" value="F:double-stranded RNA binding"/>
    <property type="evidence" value="ECO:0007669"/>
    <property type="project" value="TreeGrafter"/>
</dbReference>
<dbReference type="HAMAP" id="MF_00104">
    <property type="entry name" value="RNase_III"/>
    <property type="match status" value="1"/>
</dbReference>
<dbReference type="EnsemblBacteria" id="ACZ19326">
    <property type="protein sequence ID" value="ACZ19326"/>
    <property type="gene ID" value="Taci_1094"/>
</dbReference>
<comment type="subcellular location">
    <subcellularLocation>
        <location evidence="2 15">Cytoplasm</location>
    </subcellularLocation>
</comment>
<dbReference type="SMART" id="SM00535">
    <property type="entry name" value="RIBOc"/>
    <property type="match status" value="1"/>
</dbReference>
<evidence type="ECO:0000256" key="5">
    <source>
        <dbReference type="ARBA" id="ARBA00022490"/>
    </source>
</evidence>
<evidence type="ECO:0000256" key="4">
    <source>
        <dbReference type="ARBA" id="ARBA00011738"/>
    </source>
</evidence>
<dbReference type="FunFam" id="1.10.1520.10:FF:000001">
    <property type="entry name" value="Ribonuclease 3"/>
    <property type="match status" value="1"/>
</dbReference>
<accession>D1B5N5</accession>
<dbReference type="PROSITE" id="PS50142">
    <property type="entry name" value="RNASE_3_2"/>
    <property type="match status" value="1"/>
</dbReference>
<dbReference type="GO" id="GO:0006397">
    <property type="term" value="P:mRNA processing"/>
    <property type="evidence" value="ECO:0007669"/>
    <property type="project" value="UniProtKB-UniRule"/>
</dbReference>
<evidence type="ECO:0000256" key="7">
    <source>
        <dbReference type="ARBA" id="ARBA00022664"/>
    </source>
</evidence>
<dbReference type="PANTHER" id="PTHR11207:SF0">
    <property type="entry name" value="RIBONUCLEASE 3"/>
    <property type="match status" value="1"/>
</dbReference>
<feature type="binding site" evidence="15">
    <location>
        <position position="51"/>
    </location>
    <ligand>
        <name>Mg(2+)</name>
        <dbReference type="ChEBI" id="CHEBI:18420"/>
    </ligand>
</feature>
<keyword evidence="13 15" id="KW-0460">Magnesium</keyword>
<evidence type="ECO:0000256" key="12">
    <source>
        <dbReference type="ARBA" id="ARBA00022801"/>
    </source>
</evidence>
<gene>
    <name evidence="15" type="primary">rnc</name>
    <name evidence="18" type="ordered locus">Taci_1094</name>
</gene>
<dbReference type="InterPro" id="IPR000999">
    <property type="entry name" value="RNase_III_dom"/>
</dbReference>
<dbReference type="PROSITE" id="PS00517">
    <property type="entry name" value="RNASE_3_1"/>
    <property type="match status" value="1"/>
</dbReference>
<evidence type="ECO:0000256" key="2">
    <source>
        <dbReference type="ARBA" id="ARBA00004496"/>
    </source>
</evidence>
<feature type="domain" description="RNase III" evidence="17">
    <location>
        <begin position="11"/>
        <end position="135"/>
    </location>
</feature>
<evidence type="ECO:0000256" key="8">
    <source>
        <dbReference type="ARBA" id="ARBA00022694"/>
    </source>
</evidence>
<dbReference type="eggNOG" id="COG0571">
    <property type="taxonomic scope" value="Bacteria"/>
</dbReference>
<dbReference type="Gene3D" id="1.10.1520.10">
    <property type="entry name" value="Ribonuclease III domain"/>
    <property type="match status" value="1"/>
</dbReference>
<dbReference type="EC" id="3.1.26.3" evidence="15"/>
<keyword evidence="12 15" id="KW-0378">Hydrolase</keyword>
<dbReference type="RefSeq" id="WP_012869841.1">
    <property type="nucleotide sequence ID" value="NC_013522.1"/>
</dbReference>
<evidence type="ECO:0000256" key="14">
    <source>
        <dbReference type="ARBA" id="ARBA00022884"/>
    </source>
</evidence>
<dbReference type="FunFam" id="3.30.160.20:FF:000003">
    <property type="entry name" value="Ribonuclease 3"/>
    <property type="match status" value="1"/>
</dbReference>
<feature type="binding site" evidence="15">
    <location>
        <position position="124"/>
    </location>
    <ligand>
        <name>Mg(2+)</name>
        <dbReference type="ChEBI" id="CHEBI:18420"/>
    </ligand>
</feature>
<dbReference type="GO" id="GO:0046872">
    <property type="term" value="F:metal ion binding"/>
    <property type="evidence" value="ECO:0007669"/>
    <property type="project" value="UniProtKB-KW"/>
</dbReference>
<dbReference type="Gene3D" id="3.30.160.20">
    <property type="match status" value="1"/>
</dbReference>
<dbReference type="GO" id="GO:0005737">
    <property type="term" value="C:cytoplasm"/>
    <property type="evidence" value="ECO:0007669"/>
    <property type="project" value="UniProtKB-SubCell"/>
</dbReference>
<dbReference type="OrthoDB" id="9805026at2"/>
<dbReference type="KEGG" id="tai:Taci_1094"/>
<dbReference type="GO" id="GO:0010468">
    <property type="term" value="P:regulation of gene expression"/>
    <property type="evidence" value="ECO:0007669"/>
    <property type="project" value="TreeGrafter"/>
</dbReference>
<dbReference type="EMBL" id="CP001818">
    <property type="protein sequence ID" value="ACZ19326.1"/>
    <property type="molecule type" value="Genomic_DNA"/>
</dbReference>
<name>D1B5N5_THEAS</name>
<keyword evidence="11 15" id="KW-0255">Endonuclease</keyword>
<keyword evidence="6 15" id="KW-0698">rRNA processing</keyword>
<dbReference type="CDD" id="cd10845">
    <property type="entry name" value="DSRM_RNAse_III_family"/>
    <property type="match status" value="1"/>
</dbReference>
<dbReference type="InterPro" id="IPR036389">
    <property type="entry name" value="RNase_III_sf"/>
</dbReference>
<feature type="binding site" evidence="15">
    <location>
        <position position="121"/>
    </location>
    <ligand>
        <name>Mg(2+)</name>
        <dbReference type="ChEBI" id="CHEBI:18420"/>
    </ligand>
</feature>
<evidence type="ECO:0000256" key="15">
    <source>
        <dbReference type="HAMAP-Rule" id="MF_00104"/>
    </source>
</evidence>
<dbReference type="GO" id="GO:0006364">
    <property type="term" value="P:rRNA processing"/>
    <property type="evidence" value="ECO:0007669"/>
    <property type="project" value="UniProtKB-UniRule"/>
</dbReference>
<keyword evidence="14 15" id="KW-0694">RNA-binding</keyword>
<dbReference type="Proteomes" id="UP000002030">
    <property type="component" value="Chromosome"/>
</dbReference>
<evidence type="ECO:0000259" key="16">
    <source>
        <dbReference type="PROSITE" id="PS50137"/>
    </source>
</evidence>
<dbReference type="SUPFAM" id="SSF69065">
    <property type="entry name" value="RNase III domain-like"/>
    <property type="match status" value="1"/>
</dbReference>
<dbReference type="PROSITE" id="PS50137">
    <property type="entry name" value="DS_RBD"/>
    <property type="match status" value="1"/>
</dbReference>
<keyword evidence="15" id="KW-0699">rRNA-binding</keyword>
<dbReference type="NCBIfam" id="TIGR02191">
    <property type="entry name" value="RNaseIII"/>
    <property type="match status" value="1"/>
</dbReference>
<keyword evidence="10 15" id="KW-0479">Metal-binding</keyword>
<feature type="domain" description="DRBM" evidence="16">
    <location>
        <begin position="156"/>
        <end position="225"/>
    </location>
</feature>
<dbReference type="GO" id="GO:0019843">
    <property type="term" value="F:rRNA binding"/>
    <property type="evidence" value="ECO:0007669"/>
    <property type="project" value="UniProtKB-KW"/>
</dbReference>
<dbReference type="PATRIC" id="fig|525903.6.peg.1093"/>
<keyword evidence="19" id="KW-1185">Reference proteome</keyword>
<comment type="function">
    <text evidence="15">Digests double-stranded RNA. Involved in the processing of primary rRNA transcript to yield the immediate precursors to the large and small rRNAs (23S and 16S). Processes some mRNAs, and tRNAs when they are encoded in the rRNA operon. Processes pre-crRNA and tracrRNA of type II CRISPR loci if present in the organism.</text>
</comment>
<evidence type="ECO:0000313" key="18">
    <source>
        <dbReference type="EMBL" id="ACZ19326.1"/>
    </source>
</evidence>
<keyword evidence="7 15" id="KW-0507">mRNA processing</keyword>
<dbReference type="InterPro" id="IPR011907">
    <property type="entry name" value="RNase_III"/>
</dbReference>
<proteinExistence type="inferred from homology"/>
<dbReference type="PANTHER" id="PTHR11207">
    <property type="entry name" value="RIBONUCLEASE III"/>
    <property type="match status" value="1"/>
</dbReference>
<comment type="catalytic activity">
    <reaction evidence="1 15">
        <text>Endonucleolytic cleavage to 5'-phosphomonoester.</text>
        <dbReference type="EC" id="3.1.26.3"/>
    </reaction>
</comment>
<dbReference type="CDD" id="cd00593">
    <property type="entry name" value="RIBOc"/>
    <property type="match status" value="1"/>
</dbReference>
<comment type="cofactor">
    <cofactor evidence="15">
        <name>Mg(2+)</name>
        <dbReference type="ChEBI" id="CHEBI:18420"/>
    </cofactor>
</comment>
<evidence type="ECO:0000256" key="10">
    <source>
        <dbReference type="ARBA" id="ARBA00022723"/>
    </source>
</evidence>
<dbReference type="GO" id="GO:0004525">
    <property type="term" value="F:ribonuclease III activity"/>
    <property type="evidence" value="ECO:0007669"/>
    <property type="project" value="UniProtKB-UniRule"/>
</dbReference>
<dbReference type="AlphaFoldDB" id="D1B5N5"/>
<dbReference type="SUPFAM" id="SSF54768">
    <property type="entry name" value="dsRNA-binding domain-like"/>
    <property type="match status" value="1"/>
</dbReference>
<dbReference type="HOGENOM" id="CLU_000907_1_3_0"/>
<dbReference type="GO" id="GO:0008033">
    <property type="term" value="P:tRNA processing"/>
    <property type="evidence" value="ECO:0007669"/>
    <property type="project" value="UniProtKB-KW"/>
</dbReference>
<reference evidence="18 19" key="1">
    <citation type="journal article" date="2009" name="Stand. Genomic Sci.">
        <title>Complete genome sequence of Thermanaerovibrio acidaminovorans type strain (Su883).</title>
        <authorList>
            <person name="Chovatia M."/>
            <person name="Sikorski J."/>
            <person name="Schroder M."/>
            <person name="Lapidus A."/>
            <person name="Nolan M."/>
            <person name="Tice H."/>
            <person name="Glavina Del Rio T."/>
            <person name="Copeland A."/>
            <person name="Cheng J.F."/>
            <person name="Lucas S."/>
            <person name="Chen F."/>
            <person name="Bruce D."/>
            <person name="Goodwin L."/>
            <person name="Pitluck S."/>
            <person name="Ivanova N."/>
            <person name="Mavromatis K."/>
            <person name="Ovchinnikova G."/>
            <person name="Pati A."/>
            <person name="Chen A."/>
            <person name="Palaniappan K."/>
            <person name="Land M."/>
            <person name="Hauser L."/>
            <person name="Chang Y.J."/>
            <person name="Jeffries C.D."/>
            <person name="Chain P."/>
            <person name="Saunders E."/>
            <person name="Detter J.C."/>
            <person name="Brettin T."/>
            <person name="Rohde M."/>
            <person name="Goker M."/>
            <person name="Spring S."/>
            <person name="Bristow J."/>
            <person name="Markowitz V."/>
            <person name="Hugenholtz P."/>
            <person name="Kyrpides N.C."/>
            <person name="Klenk H.P."/>
            <person name="Eisen J.A."/>
        </authorList>
    </citation>
    <scope>NUCLEOTIDE SEQUENCE [LARGE SCALE GENOMIC DNA]</scope>
    <source>
        <strain evidence="19">ATCC 49978 / DSM 6589 / Su883</strain>
    </source>
</reference>
<keyword evidence="9 15" id="KW-0540">Nuclease</keyword>
<protein>
    <recommendedName>
        <fullName evidence="15">Ribonuclease 3</fullName>
        <ecNumber evidence="15">3.1.26.3</ecNumber>
    </recommendedName>
    <alternativeName>
        <fullName evidence="15">Ribonuclease III</fullName>
        <shortName evidence="15">RNase III</shortName>
    </alternativeName>
</protein>
<comment type="subunit">
    <text evidence="4 15">Homodimer.</text>
</comment>
<evidence type="ECO:0000256" key="1">
    <source>
        <dbReference type="ARBA" id="ARBA00000109"/>
    </source>
</evidence>
<comment type="similarity">
    <text evidence="3">Belongs to the ribonuclease III family.</text>
</comment>
<dbReference type="InterPro" id="IPR014720">
    <property type="entry name" value="dsRBD_dom"/>
</dbReference>
<dbReference type="STRING" id="525903.Taci_1094"/>
<dbReference type="Pfam" id="PF14622">
    <property type="entry name" value="Ribonucleas_3_3"/>
    <property type="match status" value="1"/>
</dbReference>
<evidence type="ECO:0000259" key="17">
    <source>
        <dbReference type="PROSITE" id="PS50142"/>
    </source>
</evidence>
<evidence type="ECO:0000256" key="11">
    <source>
        <dbReference type="ARBA" id="ARBA00022759"/>
    </source>
</evidence>
<evidence type="ECO:0000256" key="3">
    <source>
        <dbReference type="ARBA" id="ARBA00010183"/>
    </source>
</evidence>
<dbReference type="SMART" id="SM00358">
    <property type="entry name" value="DSRM"/>
    <property type="match status" value="1"/>
</dbReference>
<sequence>MQDLEAFHRALEELQDRVGYRFADTQLLIEALTHSSFANQAQLGYCNERLEFLGDSVLGLCVAEELYRRHPSEREGRLTKLKSTGVSSHNLARSGRVLGLDRVLRVGKAIKGGPSEGMVADAMEALIGAVYLDGGLEAARGIVSRHVSLDSLSSQDPKSALQEMAQRLGIPLPSYRLVEVRGPEHRATFVVQVWLKGELMGVGNGGSRREAESKAASAALNRLQGG</sequence>
<keyword evidence="5 15" id="KW-0963">Cytoplasm</keyword>